<dbReference type="InterPro" id="IPR057268">
    <property type="entry name" value="Ribosomal_L18"/>
</dbReference>
<dbReference type="PANTHER" id="PTHR12899">
    <property type="entry name" value="39S RIBOSOMAL PROTEIN L18, MITOCHONDRIAL"/>
    <property type="match status" value="1"/>
</dbReference>
<keyword evidence="2 7" id="KW-0699">rRNA-binding</keyword>
<dbReference type="Pfam" id="PF00861">
    <property type="entry name" value="Ribosomal_L18p"/>
    <property type="match status" value="1"/>
</dbReference>
<name>A0A1F7FDF4_UNCRA</name>
<dbReference type="GO" id="GO:0022625">
    <property type="term" value="C:cytosolic large ribosomal subunit"/>
    <property type="evidence" value="ECO:0007669"/>
    <property type="project" value="TreeGrafter"/>
</dbReference>
<dbReference type="GO" id="GO:0008097">
    <property type="term" value="F:5S rRNA binding"/>
    <property type="evidence" value="ECO:0007669"/>
    <property type="project" value="TreeGrafter"/>
</dbReference>
<evidence type="ECO:0000256" key="1">
    <source>
        <dbReference type="ARBA" id="ARBA00007116"/>
    </source>
</evidence>
<dbReference type="AlphaFoldDB" id="A0A1F7FDF4"/>
<dbReference type="CDD" id="cd00432">
    <property type="entry name" value="Ribosomal_L18_L5e"/>
    <property type="match status" value="1"/>
</dbReference>
<dbReference type="GO" id="GO:0003735">
    <property type="term" value="F:structural constituent of ribosome"/>
    <property type="evidence" value="ECO:0007669"/>
    <property type="project" value="InterPro"/>
</dbReference>
<evidence type="ECO:0000313" key="9">
    <source>
        <dbReference type="EMBL" id="OGK04621.1"/>
    </source>
</evidence>
<dbReference type="GO" id="GO:0006412">
    <property type="term" value="P:translation"/>
    <property type="evidence" value="ECO:0007669"/>
    <property type="project" value="UniProtKB-UniRule"/>
</dbReference>
<gene>
    <name evidence="7" type="primary">rplR</name>
    <name evidence="9" type="ORF">A2519_20800</name>
</gene>
<keyword evidence="4 7" id="KW-0689">Ribosomal protein</keyword>
<dbReference type="NCBIfam" id="TIGR00060">
    <property type="entry name" value="L18_bact"/>
    <property type="match status" value="1"/>
</dbReference>
<accession>A0A1F7FDF4</accession>
<keyword evidence="5 7" id="KW-0687">Ribonucleoprotein</keyword>
<comment type="similarity">
    <text evidence="1 7">Belongs to the universal ribosomal protein uL18 family.</text>
</comment>
<dbReference type="Gene3D" id="3.30.420.100">
    <property type="match status" value="1"/>
</dbReference>
<dbReference type="HAMAP" id="MF_01337_B">
    <property type="entry name" value="Ribosomal_uL18_B"/>
    <property type="match status" value="1"/>
</dbReference>
<comment type="function">
    <text evidence="7">This is one of the proteins that bind and probably mediate the attachment of the 5S RNA into the large ribosomal subunit, where it forms part of the central protuberance.</text>
</comment>
<dbReference type="InterPro" id="IPR004389">
    <property type="entry name" value="Ribosomal_uL18_bac-type"/>
</dbReference>
<dbReference type="EMBL" id="MFYX01000067">
    <property type="protein sequence ID" value="OGK04621.1"/>
    <property type="molecule type" value="Genomic_DNA"/>
</dbReference>
<dbReference type="Proteomes" id="UP000179243">
    <property type="component" value="Unassembled WGS sequence"/>
</dbReference>
<feature type="region of interest" description="Disordered" evidence="8">
    <location>
        <begin position="1"/>
        <end position="20"/>
    </location>
</feature>
<dbReference type="InterPro" id="IPR005484">
    <property type="entry name" value="Ribosomal_uL18_bac/plant/anim"/>
</dbReference>
<sequence>MSTYKSRHERREAKKKAIREKLMLSPGRPRLCIRRTLQHMIAQVVDDSKGVSLVQINSKALNIKGKKTAVAKELGKAMAEKLIAMGISKVVFDRSGYLYHGRVKALADGAREKGLVF</sequence>
<comment type="caution">
    <text evidence="9">The sequence shown here is derived from an EMBL/GenBank/DDBJ whole genome shotgun (WGS) entry which is preliminary data.</text>
</comment>
<feature type="compositionally biased region" description="Basic residues" evidence="8">
    <location>
        <begin position="1"/>
        <end position="18"/>
    </location>
</feature>
<evidence type="ECO:0000313" key="10">
    <source>
        <dbReference type="Proteomes" id="UP000179243"/>
    </source>
</evidence>
<proteinExistence type="inferred from homology"/>
<organism evidence="9 10">
    <name type="scientific">Candidatus Raymondbacteria bacterium RIFOXYD12_FULL_49_13</name>
    <dbReference type="NCBI Taxonomy" id="1817890"/>
    <lineage>
        <taxon>Bacteria</taxon>
        <taxon>Raymondiibacteriota</taxon>
    </lineage>
</organism>
<evidence type="ECO:0000256" key="3">
    <source>
        <dbReference type="ARBA" id="ARBA00022884"/>
    </source>
</evidence>
<dbReference type="PANTHER" id="PTHR12899:SF3">
    <property type="entry name" value="LARGE RIBOSOMAL SUBUNIT PROTEIN UL18M"/>
    <property type="match status" value="1"/>
</dbReference>
<evidence type="ECO:0000256" key="6">
    <source>
        <dbReference type="ARBA" id="ARBA00035197"/>
    </source>
</evidence>
<evidence type="ECO:0000256" key="8">
    <source>
        <dbReference type="SAM" id="MobiDB-lite"/>
    </source>
</evidence>
<evidence type="ECO:0000256" key="4">
    <source>
        <dbReference type="ARBA" id="ARBA00022980"/>
    </source>
</evidence>
<keyword evidence="3 7" id="KW-0694">RNA-binding</keyword>
<protein>
    <recommendedName>
        <fullName evidence="6 7">Large ribosomal subunit protein uL18</fullName>
    </recommendedName>
</protein>
<reference evidence="9 10" key="1">
    <citation type="journal article" date="2016" name="Nat. Commun.">
        <title>Thousands of microbial genomes shed light on interconnected biogeochemical processes in an aquifer system.</title>
        <authorList>
            <person name="Anantharaman K."/>
            <person name="Brown C.T."/>
            <person name="Hug L.A."/>
            <person name="Sharon I."/>
            <person name="Castelle C.J."/>
            <person name="Probst A.J."/>
            <person name="Thomas B.C."/>
            <person name="Singh A."/>
            <person name="Wilkins M.J."/>
            <person name="Karaoz U."/>
            <person name="Brodie E.L."/>
            <person name="Williams K.H."/>
            <person name="Hubbard S.S."/>
            <person name="Banfield J.F."/>
        </authorList>
    </citation>
    <scope>NUCLEOTIDE SEQUENCE [LARGE SCALE GENOMIC DNA]</scope>
</reference>
<comment type="subunit">
    <text evidence="7">Part of the 50S ribosomal subunit; part of the 5S rRNA/L5/L18/L25 subcomplex. Contacts the 5S and 23S rRNAs.</text>
</comment>
<evidence type="ECO:0000256" key="2">
    <source>
        <dbReference type="ARBA" id="ARBA00022730"/>
    </source>
</evidence>
<dbReference type="FunFam" id="3.30.420.100:FF:000001">
    <property type="entry name" value="50S ribosomal protein L18"/>
    <property type="match status" value="1"/>
</dbReference>
<evidence type="ECO:0000256" key="5">
    <source>
        <dbReference type="ARBA" id="ARBA00023274"/>
    </source>
</evidence>
<dbReference type="SUPFAM" id="SSF53137">
    <property type="entry name" value="Translational machinery components"/>
    <property type="match status" value="1"/>
</dbReference>
<evidence type="ECO:0000256" key="7">
    <source>
        <dbReference type="HAMAP-Rule" id="MF_01337"/>
    </source>
</evidence>